<keyword evidence="1" id="KW-1133">Transmembrane helix</keyword>
<gene>
    <name evidence="2" type="ORF">Lbru_2577</name>
</gene>
<dbReference type="EMBL" id="LNXV01000033">
    <property type="protein sequence ID" value="KTC78285.1"/>
    <property type="molecule type" value="Genomic_DNA"/>
</dbReference>
<keyword evidence="3" id="KW-1185">Reference proteome</keyword>
<evidence type="ECO:0000313" key="2">
    <source>
        <dbReference type="EMBL" id="KTC78285.1"/>
    </source>
</evidence>
<dbReference type="STRING" id="29422.Lbru_2577"/>
<dbReference type="Proteomes" id="UP000054742">
    <property type="component" value="Unassembled WGS sequence"/>
</dbReference>
<protein>
    <submittedName>
        <fullName evidence="2">Uncharacterized protein</fullName>
    </submittedName>
</protein>
<keyword evidence="1" id="KW-0812">Transmembrane</keyword>
<evidence type="ECO:0000313" key="3">
    <source>
        <dbReference type="Proteomes" id="UP000054742"/>
    </source>
</evidence>
<reference evidence="2 3" key="1">
    <citation type="submission" date="2015-11" db="EMBL/GenBank/DDBJ databases">
        <title>Genomic analysis of 38 Legionella species identifies large and diverse effector repertoires.</title>
        <authorList>
            <person name="Burstein D."/>
            <person name="Amaro F."/>
            <person name="Zusman T."/>
            <person name="Lifshitz Z."/>
            <person name="Cohen O."/>
            <person name="Gilbert J.A."/>
            <person name="Pupko T."/>
            <person name="Shuman H.A."/>
            <person name="Segal G."/>
        </authorList>
    </citation>
    <scope>NUCLEOTIDE SEQUENCE [LARGE SCALE GENOMIC DNA]</scope>
    <source>
        <strain evidence="2 3">ATCC 43878</strain>
    </source>
</reference>
<feature type="transmembrane region" description="Helical" evidence="1">
    <location>
        <begin position="260"/>
        <end position="278"/>
    </location>
</feature>
<sequence length="308" mass="33553">MAWVDYFWSAYDTAVDLTANMLNAAGTLACVSGGVGFSISYLSANTLNVDYFGETDATGEVILSMELLQLLLKMNETIPFQEHVERNGEATFHLSDYLHPATIRLICGGLIASGTVLRLLGENIKLWNQGRIDKSRFTDIDSPSIREYSLVSAKSIFGSISYTSLSSLITGAVINSNTIDLKSITYPARGNLHALSEYYTGPVNNFSIPIDYDFSRNVTFKWSDIDVLTTISAEIVARFNGTYGGGLNLKPPKDGVNAPTVIPGIIGVGALVACSIFNQKAIKFRDERIHGLVADDESHVYGQIQNNT</sequence>
<proteinExistence type="predicted"/>
<keyword evidence="1" id="KW-0472">Membrane</keyword>
<dbReference type="PATRIC" id="fig|29422.6.peg.2740"/>
<name>A0A0W0S5G6_9GAMM</name>
<evidence type="ECO:0000256" key="1">
    <source>
        <dbReference type="SAM" id="Phobius"/>
    </source>
</evidence>
<accession>A0A0W0S5G6</accession>
<dbReference type="AlphaFoldDB" id="A0A0W0S5G6"/>
<comment type="caution">
    <text evidence="2">The sequence shown here is derived from an EMBL/GenBank/DDBJ whole genome shotgun (WGS) entry which is preliminary data.</text>
</comment>
<organism evidence="2 3">
    <name type="scientific">Legionella brunensis</name>
    <dbReference type="NCBI Taxonomy" id="29422"/>
    <lineage>
        <taxon>Bacteria</taxon>
        <taxon>Pseudomonadati</taxon>
        <taxon>Pseudomonadota</taxon>
        <taxon>Gammaproteobacteria</taxon>
        <taxon>Legionellales</taxon>
        <taxon>Legionellaceae</taxon>
        <taxon>Legionella</taxon>
    </lineage>
</organism>